<comment type="pathway">
    <text evidence="2">Protein modification; peptidyl-diphthamide biosynthesis.</text>
</comment>
<reference evidence="16" key="1">
    <citation type="journal article" date="2021" name="Nat. Commun.">
        <title>Genetic determinants of endophytism in the Arabidopsis root mycobiome.</title>
        <authorList>
            <person name="Mesny F."/>
            <person name="Miyauchi S."/>
            <person name="Thiergart T."/>
            <person name="Pickel B."/>
            <person name="Atanasova L."/>
            <person name="Karlsson M."/>
            <person name="Huettel B."/>
            <person name="Barry K.W."/>
            <person name="Haridas S."/>
            <person name="Chen C."/>
            <person name="Bauer D."/>
            <person name="Andreopoulos W."/>
            <person name="Pangilinan J."/>
            <person name="LaButti K."/>
            <person name="Riley R."/>
            <person name="Lipzen A."/>
            <person name="Clum A."/>
            <person name="Drula E."/>
            <person name="Henrissat B."/>
            <person name="Kohler A."/>
            <person name="Grigoriev I.V."/>
            <person name="Martin F.M."/>
            <person name="Hacquard S."/>
        </authorList>
    </citation>
    <scope>NUCLEOTIDE SEQUENCE</scope>
    <source>
        <strain evidence="16">MPI-SDFR-AT-0117</strain>
    </source>
</reference>
<dbReference type="EMBL" id="JAGSXJ010000009">
    <property type="protein sequence ID" value="KAH6688558.1"/>
    <property type="molecule type" value="Genomic_DNA"/>
</dbReference>
<accession>A0A9P9ADL8</accession>
<dbReference type="InterPro" id="IPR042263">
    <property type="entry name" value="DPH1/DPH2_1"/>
</dbReference>
<evidence type="ECO:0000256" key="10">
    <source>
        <dbReference type="ARBA" id="ARBA00023014"/>
    </source>
</evidence>
<evidence type="ECO:0000313" key="17">
    <source>
        <dbReference type="Proteomes" id="UP000770015"/>
    </source>
</evidence>
<dbReference type="GO" id="GO:0017183">
    <property type="term" value="P:protein histidyl modification to diphthamide"/>
    <property type="evidence" value="ECO:0007669"/>
    <property type="project" value="InterPro"/>
</dbReference>
<evidence type="ECO:0000256" key="14">
    <source>
        <dbReference type="ARBA" id="ARBA00048403"/>
    </source>
</evidence>
<dbReference type="GO" id="GO:0046872">
    <property type="term" value="F:metal ion binding"/>
    <property type="evidence" value="ECO:0007669"/>
    <property type="project" value="UniProtKB-KW"/>
</dbReference>
<dbReference type="EC" id="2.5.1.108" evidence="4"/>
<evidence type="ECO:0000256" key="7">
    <source>
        <dbReference type="ARBA" id="ARBA00022691"/>
    </source>
</evidence>
<keyword evidence="17" id="KW-1185">Reference proteome</keyword>
<dbReference type="GO" id="GO:0051536">
    <property type="term" value="F:iron-sulfur cluster binding"/>
    <property type="evidence" value="ECO:0007669"/>
    <property type="project" value="UniProtKB-KW"/>
</dbReference>
<organism evidence="16 17">
    <name type="scientific">Plectosphaerella plurivora</name>
    <dbReference type="NCBI Taxonomy" id="936078"/>
    <lineage>
        <taxon>Eukaryota</taxon>
        <taxon>Fungi</taxon>
        <taxon>Dikarya</taxon>
        <taxon>Ascomycota</taxon>
        <taxon>Pezizomycotina</taxon>
        <taxon>Sordariomycetes</taxon>
        <taxon>Hypocreomycetidae</taxon>
        <taxon>Glomerellales</taxon>
        <taxon>Plectosphaerellaceae</taxon>
        <taxon>Plectosphaerella</taxon>
    </lineage>
</organism>
<name>A0A9P9ADL8_9PEZI</name>
<dbReference type="FunFam" id="3.40.50.11840:FF:000001">
    <property type="entry name" value="2-(3-amino-3-carboxypropyl)histidine synthase subunit 1"/>
    <property type="match status" value="1"/>
</dbReference>
<keyword evidence="6" id="KW-0808">Transferase</keyword>
<dbReference type="PANTHER" id="PTHR10762:SF1">
    <property type="entry name" value="2-(3-AMINO-3-CARBOXYPROPYL)HISTIDINE SYNTHASE SUBUNIT 1"/>
    <property type="match status" value="1"/>
</dbReference>
<keyword evidence="9" id="KW-0408">Iron</keyword>
<gene>
    <name evidence="16" type="ORF">F5X68DRAFT_255498</name>
</gene>
<dbReference type="Pfam" id="PF01866">
    <property type="entry name" value="Diphthamide_syn"/>
    <property type="match status" value="1"/>
</dbReference>
<dbReference type="Gene3D" id="3.40.50.11850">
    <property type="entry name" value="Diphthamide synthesis DPH1/DPH2 domain 2"/>
    <property type="match status" value="1"/>
</dbReference>
<dbReference type="FunFam" id="3.40.50.11850:FF:000001">
    <property type="entry name" value="2-(3-amino-3-carboxypropyl)histidine synthase subunit 1"/>
    <property type="match status" value="1"/>
</dbReference>
<dbReference type="SFLD" id="SFLDS00032">
    <property type="entry name" value="Radical_SAM_3-amino-3-carboxyp"/>
    <property type="match status" value="1"/>
</dbReference>
<proteinExistence type="inferred from homology"/>
<dbReference type="Gene3D" id="3.40.50.11860">
    <property type="entry name" value="Diphthamide synthesis DPH1/DPH2 domain 3"/>
    <property type="match status" value="1"/>
</dbReference>
<evidence type="ECO:0000256" key="1">
    <source>
        <dbReference type="ARBA" id="ARBA00001966"/>
    </source>
</evidence>
<keyword evidence="8" id="KW-0479">Metal-binding</keyword>
<evidence type="ECO:0000256" key="2">
    <source>
        <dbReference type="ARBA" id="ARBA00005156"/>
    </source>
</evidence>
<keyword evidence="7" id="KW-0949">S-adenosyl-L-methionine</keyword>
<evidence type="ECO:0000256" key="15">
    <source>
        <dbReference type="SAM" id="MobiDB-lite"/>
    </source>
</evidence>
<evidence type="ECO:0000256" key="5">
    <source>
        <dbReference type="ARBA" id="ARBA00021915"/>
    </source>
</evidence>
<protein>
    <recommendedName>
        <fullName evidence="5">2-(3-amino-3-carboxypropyl)histidine synthase subunit 1</fullName>
        <ecNumber evidence="4">2.5.1.108</ecNumber>
    </recommendedName>
    <alternativeName>
        <fullName evidence="12">Diphthamide biosynthesis protein 1</fullName>
    </alternativeName>
    <alternativeName>
        <fullName evidence="13">Diphtheria toxin resistance protein 1</fullName>
    </alternativeName>
    <alternativeName>
        <fullName evidence="11">S-adenosyl-L-methionine:L-histidine 3-amino-3-carboxypropyltransferase 1</fullName>
    </alternativeName>
</protein>
<evidence type="ECO:0000256" key="4">
    <source>
        <dbReference type="ARBA" id="ARBA00012221"/>
    </source>
</evidence>
<dbReference type="FunFam" id="3.40.50.11860:FF:000002">
    <property type="entry name" value="2-(3-amino-3-carboxypropyl)histidine synthase subunit 1"/>
    <property type="match status" value="1"/>
</dbReference>
<evidence type="ECO:0000256" key="8">
    <source>
        <dbReference type="ARBA" id="ARBA00022723"/>
    </source>
</evidence>
<evidence type="ECO:0000256" key="9">
    <source>
        <dbReference type="ARBA" id="ARBA00023004"/>
    </source>
</evidence>
<feature type="compositionally biased region" description="Basic and acidic residues" evidence="15">
    <location>
        <begin position="17"/>
        <end position="29"/>
    </location>
</feature>
<dbReference type="InterPro" id="IPR042265">
    <property type="entry name" value="DPH1/DPH2_3"/>
</dbReference>
<dbReference type="Proteomes" id="UP000770015">
    <property type="component" value="Unassembled WGS sequence"/>
</dbReference>
<dbReference type="PANTHER" id="PTHR10762">
    <property type="entry name" value="DIPHTHAMIDE BIOSYNTHESIS PROTEIN"/>
    <property type="match status" value="1"/>
</dbReference>
<feature type="region of interest" description="Disordered" evidence="15">
    <location>
        <begin position="1"/>
        <end position="67"/>
    </location>
</feature>
<feature type="compositionally biased region" description="Polar residues" evidence="15">
    <location>
        <begin position="50"/>
        <end position="61"/>
    </location>
</feature>
<comment type="similarity">
    <text evidence="3">Belongs to the DPH1/DPH2 family. DPH1 subfamily.</text>
</comment>
<dbReference type="InterPro" id="IPR042264">
    <property type="entry name" value="DPH1/DPH2_2"/>
</dbReference>
<evidence type="ECO:0000313" key="16">
    <source>
        <dbReference type="EMBL" id="KAH6688558.1"/>
    </source>
</evidence>
<sequence>MEEDRAQTDLGIAADIEETHRQEEAELKQPKKRFIGRRTAAENAAKASPAHNSSIEESSIQVAKPRRGPRLLNQVPPEILNDPDLKAAIALLPSNYSFEIPKTIHRIRTSGATKVALQMPEGLLLFATTVSDILTQFCPGIETLIMGDVTYGACCIDDYTARALGCDLLVHYAHSCLIPVDVTKIKTLYVFVDISIDTSHLLASMERNFPSGKTIAVVGTIQFNATIHGVRATLEKAGFRVLVPQITPLSKGEILGCTSPRLRDDDAVDMILYLGDGRFHLESIMIHNPTIPAYRYDPYSRKLTRETYGHDEMQSLRRDAIKTAKKARKWGLILGSLGRQGNPHTMAAIEARLTERGIPWIFPGKLAMMADVECWVQVACPRLSIDWGYAFPRPLLTPYEALVALEVREDWGKSVYPMDYYGKDGLGRTRAIEVGAKS</sequence>
<dbReference type="Gene3D" id="3.40.50.11840">
    <property type="entry name" value="Diphthamide synthesis DPH1/DPH2 domain 1"/>
    <property type="match status" value="1"/>
</dbReference>
<evidence type="ECO:0000256" key="12">
    <source>
        <dbReference type="ARBA" id="ARBA00032574"/>
    </source>
</evidence>
<comment type="cofactor">
    <cofactor evidence="1">
        <name>[4Fe-4S] cluster</name>
        <dbReference type="ChEBI" id="CHEBI:49883"/>
    </cofactor>
</comment>
<evidence type="ECO:0000256" key="3">
    <source>
        <dbReference type="ARBA" id="ARBA00010173"/>
    </source>
</evidence>
<dbReference type="AlphaFoldDB" id="A0A9P9ADL8"/>
<dbReference type="GO" id="GO:0090560">
    <property type="term" value="F:2-(3-amino-3-carboxypropyl)histidine synthase activity"/>
    <property type="evidence" value="ECO:0007669"/>
    <property type="project" value="UniProtKB-EC"/>
</dbReference>
<dbReference type="NCBIfam" id="TIGR00322">
    <property type="entry name" value="diphth2_R"/>
    <property type="match status" value="1"/>
</dbReference>
<evidence type="ECO:0000256" key="13">
    <source>
        <dbReference type="ARBA" id="ARBA00032789"/>
    </source>
</evidence>
<dbReference type="InterPro" id="IPR016435">
    <property type="entry name" value="DPH1/DPH2"/>
</dbReference>
<evidence type="ECO:0000256" key="6">
    <source>
        <dbReference type="ARBA" id="ARBA00022679"/>
    </source>
</evidence>
<comment type="caution">
    <text evidence="16">The sequence shown here is derived from an EMBL/GenBank/DDBJ whole genome shotgun (WGS) entry which is preliminary data.</text>
</comment>
<comment type="catalytic activity">
    <reaction evidence="14">
        <text>L-histidyl-[translation elongation factor 2] + S-adenosyl-L-methionine = 2-[(3S)-amino-3-carboxypropyl]-L-histidyl-[translation elongation factor 2] + S-methyl-5'-thioadenosine + H(+)</text>
        <dbReference type="Rhea" id="RHEA:36783"/>
        <dbReference type="Rhea" id="RHEA-COMP:9748"/>
        <dbReference type="Rhea" id="RHEA-COMP:9749"/>
        <dbReference type="ChEBI" id="CHEBI:15378"/>
        <dbReference type="ChEBI" id="CHEBI:17509"/>
        <dbReference type="ChEBI" id="CHEBI:29979"/>
        <dbReference type="ChEBI" id="CHEBI:59789"/>
        <dbReference type="ChEBI" id="CHEBI:73995"/>
        <dbReference type="EC" id="2.5.1.108"/>
    </reaction>
</comment>
<evidence type="ECO:0000256" key="11">
    <source>
        <dbReference type="ARBA" id="ARBA00031690"/>
    </source>
</evidence>
<dbReference type="OrthoDB" id="1649088at2759"/>
<keyword evidence="10" id="KW-0411">Iron-sulfur</keyword>